<feature type="compositionally biased region" description="Polar residues" evidence="1">
    <location>
        <begin position="533"/>
        <end position="545"/>
    </location>
</feature>
<feature type="compositionally biased region" description="Low complexity" evidence="1">
    <location>
        <begin position="458"/>
        <end position="467"/>
    </location>
</feature>
<feature type="compositionally biased region" description="Polar residues" evidence="1">
    <location>
        <begin position="485"/>
        <end position="494"/>
    </location>
</feature>
<protein>
    <submittedName>
        <fullName evidence="3">Relaxase</fullName>
    </submittedName>
</protein>
<dbReference type="AlphaFoldDB" id="A0A5B8R5Q8"/>
<evidence type="ECO:0000259" key="2">
    <source>
        <dbReference type="Pfam" id="PF07514"/>
    </source>
</evidence>
<dbReference type="Gene3D" id="1.10.3210.40">
    <property type="match status" value="1"/>
</dbReference>
<dbReference type="RefSeq" id="WP_208660811.1">
    <property type="nucleotide sequence ID" value="NZ_CP076856.1"/>
</dbReference>
<proteinExistence type="predicted"/>
<evidence type="ECO:0000256" key="1">
    <source>
        <dbReference type="SAM" id="MobiDB-lite"/>
    </source>
</evidence>
<dbReference type="EMBL" id="CP031775">
    <property type="protein sequence ID" value="QDZ92991.1"/>
    <property type="molecule type" value="Genomic_DNA"/>
</dbReference>
<name>A0A5B8R5Q8_9GAMM</name>
<feature type="domain" description="Uncharacterised" evidence="2">
    <location>
        <begin position="103"/>
        <end position="379"/>
    </location>
</feature>
<dbReference type="NCBIfam" id="NF041494">
    <property type="entry name" value="MobH"/>
    <property type="match status" value="1"/>
</dbReference>
<dbReference type="InterPro" id="IPR011119">
    <property type="entry name" value="Unchr_helicase_relaxase_TraI"/>
</dbReference>
<organism evidence="3">
    <name type="scientific">Shewanella decolorationis</name>
    <dbReference type="NCBI Taxonomy" id="256839"/>
    <lineage>
        <taxon>Bacteria</taxon>
        <taxon>Pseudomonadati</taxon>
        <taxon>Pseudomonadota</taxon>
        <taxon>Gammaproteobacteria</taxon>
        <taxon>Alteromonadales</taxon>
        <taxon>Shewanellaceae</taxon>
        <taxon>Shewanella</taxon>
    </lineage>
</organism>
<gene>
    <name evidence="3" type="ORF">D0436_22475</name>
</gene>
<dbReference type="Pfam" id="PF07514">
    <property type="entry name" value="TraI_2"/>
    <property type="match status" value="1"/>
</dbReference>
<reference evidence="3" key="1">
    <citation type="journal article" date="2019" name="Ecotoxicol. Environ. Saf.">
        <title>Microbial characterization of heavy metal resistant bacterial strains isolated from an electroplating wastewater treatment plant.</title>
        <authorList>
            <person name="Cai X."/>
            <person name="Zheng X."/>
            <person name="Zhang D."/>
            <person name="Iqbal W."/>
            <person name="Liu C."/>
            <person name="Yang B."/>
            <person name="Zhao X."/>
            <person name="Lu X."/>
            <person name="Mao Y."/>
        </authorList>
    </citation>
    <scope>NUCLEOTIDE SEQUENCE [LARGE SCALE GENOMIC DNA]</scope>
    <source>
        <strain evidence="3">Ni1-3</strain>
    </source>
</reference>
<feature type="compositionally biased region" description="Pro residues" evidence="1">
    <location>
        <begin position="468"/>
        <end position="478"/>
    </location>
</feature>
<evidence type="ECO:0000313" key="3">
    <source>
        <dbReference type="EMBL" id="QDZ92991.1"/>
    </source>
</evidence>
<feature type="region of interest" description="Disordered" evidence="1">
    <location>
        <begin position="449"/>
        <end position="555"/>
    </location>
</feature>
<sequence>MKKIAKLVSLAVRSFLLDGKTPDKNAVRMAFGGIETKAVSEELVETFYPPVADGVAVVNQARIIKSNNDLIDMSIRELGLTDIHRDTFNPANLSEYNQVYNAQTLVRDVVANFLSYAHLLPASENHHHAAVGGLARHSLEVALFSLRHMASVDIRETKFTDELHGKKIRWQYAAWVIGLVHDIGKALHDMTVQADDSVWNPQLENIYDWSGRNQVSRYQVTWNYADRHGKHIGLASSMLNTVLTKAAKQYLFGTQDDLQVAIYETLSGSIEVNNSLRDSLKKGEARSVHKDMMWQWDRLTGARKMPLEAAFIKRLQMMRRGWKVNEEKADIWCLGAEDVYVSYPASFNKVMSSLKEDGFNVPMQVGKMLEMLVERQLFEPLFEDYTSGHLHPVTNPEWTAGPIKVVKPKWAGIVYGEDIPQRGIHGKISLTRDDSLLIHYADTGLITLTDTREPDPQTPANNTAAPTQPAPAPTPTPAVAPVQQNGSQTNQSKAQTKKPKKQSARASTNTPAPAPAPAPATTPSEPAPEKSQVETQVEPEQSNTRAPAPDTKGIVFKNMNDTPIVSEPAEAAVEITEPIAQEMPAEVSKDKTCIELLIEYLLTANNTLHRAKLDGDVLTLNASLFEEIDQQMRGLGFAEGAVLKDLMDNKLLIPDPKAPRKVIHVVNKQKFYQLKLADVLAKPVGDMLTELQAKADERKARKQKNKALTTEVITEPNSLPTQESSIKDVIDGPKTEVPEQELSPLMPNEVPPESSCHSLMAEVPEQDLSSLMTDELPPLSEYAREMSLATPENELPWFTPEEQSMLTTDMEPTVPVAEAAIETAVEPATTSASFTPPAEQVSTLSQLKVATGNKSPKEKSKYPPELQVFIGWAMARAGKSGIDLRPGVIRIQSFALTTYEQEVGLAKKEATSLKRTAGDNASIATDSNQVAWMVFETVGIEHE</sequence>
<accession>A0A5B8R5Q8</accession>